<organism evidence="1 2">
    <name type="scientific">Amylocarpus encephaloides</name>
    <dbReference type="NCBI Taxonomy" id="45428"/>
    <lineage>
        <taxon>Eukaryota</taxon>
        <taxon>Fungi</taxon>
        <taxon>Dikarya</taxon>
        <taxon>Ascomycota</taxon>
        <taxon>Pezizomycotina</taxon>
        <taxon>Leotiomycetes</taxon>
        <taxon>Helotiales</taxon>
        <taxon>Helotiales incertae sedis</taxon>
        <taxon>Amylocarpus</taxon>
    </lineage>
</organism>
<reference evidence="1" key="1">
    <citation type="journal article" date="2021" name="IMA Fungus">
        <title>Genomic characterization of three marine fungi, including Emericellopsis atlantica sp. nov. with signatures of a generalist lifestyle and marine biomass degradation.</title>
        <authorList>
            <person name="Hagestad O.C."/>
            <person name="Hou L."/>
            <person name="Andersen J.H."/>
            <person name="Hansen E.H."/>
            <person name="Altermark B."/>
            <person name="Li C."/>
            <person name="Kuhnert E."/>
            <person name="Cox R.J."/>
            <person name="Crous P.W."/>
            <person name="Spatafora J.W."/>
            <person name="Lail K."/>
            <person name="Amirebrahimi M."/>
            <person name="Lipzen A."/>
            <person name="Pangilinan J."/>
            <person name="Andreopoulos W."/>
            <person name="Hayes R.D."/>
            <person name="Ng V."/>
            <person name="Grigoriev I.V."/>
            <person name="Jackson S.A."/>
            <person name="Sutton T.D.S."/>
            <person name="Dobson A.D.W."/>
            <person name="Rama T."/>
        </authorList>
    </citation>
    <scope>NUCLEOTIDE SEQUENCE</scope>
    <source>
        <strain evidence="1">TRa018bII</strain>
    </source>
</reference>
<dbReference type="OrthoDB" id="2906425at2759"/>
<proteinExistence type="predicted"/>
<gene>
    <name evidence="1" type="ORF">BJ875DRAFT_506304</name>
</gene>
<sequence>MKFVADNTSIPVLKIYCSFVQKNRAYIVMERIKGDVLPFAWKGLEQSEGKLLIKLRALESPGTGVQSFPGGSLRDSRMPGLLPGFGPFETIQEFHHGLRAGLSLSDYPDRPHEKDWLDVEEMIIQHEGLYPSPVFTQGDLHPFNISERGDKVALLNRFLEPFLTEFKMEKTLHKFWGEI</sequence>
<evidence type="ECO:0000313" key="2">
    <source>
        <dbReference type="Proteomes" id="UP000824998"/>
    </source>
</evidence>
<dbReference type="EMBL" id="MU251569">
    <property type="protein sequence ID" value="KAG9232014.1"/>
    <property type="molecule type" value="Genomic_DNA"/>
</dbReference>
<dbReference type="InterPro" id="IPR011009">
    <property type="entry name" value="Kinase-like_dom_sf"/>
</dbReference>
<protein>
    <recommendedName>
        <fullName evidence="3">Aminoglycoside phosphotransferase domain-containing protein</fullName>
    </recommendedName>
</protein>
<evidence type="ECO:0008006" key="3">
    <source>
        <dbReference type="Google" id="ProtNLM"/>
    </source>
</evidence>
<name>A0A9P7YE53_9HELO</name>
<comment type="caution">
    <text evidence="1">The sequence shown here is derived from an EMBL/GenBank/DDBJ whole genome shotgun (WGS) entry which is preliminary data.</text>
</comment>
<dbReference type="Proteomes" id="UP000824998">
    <property type="component" value="Unassembled WGS sequence"/>
</dbReference>
<evidence type="ECO:0000313" key="1">
    <source>
        <dbReference type="EMBL" id="KAG9232014.1"/>
    </source>
</evidence>
<accession>A0A9P7YE53</accession>
<dbReference type="AlphaFoldDB" id="A0A9P7YE53"/>
<keyword evidence="2" id="KW-1185">Reference proteome</keyword>
<dbReference type="SUPFAM" id="SSF56112">
    <property type="entry name" value="Protein kinase-like (PK-like)"/>
    <property type="match status" value="1"/>
</dbReference>